<feature type="region of interest" description="Disordered" evidence="1">
    <location>
        <begin position="119"/>
        <end position="221"/>
    </location>
</feature>
<dbReference type="Proteomes" id="UP000219338">
    <property type="component" value="Unassembled WGS sequence"/>
</dbReference>
<feature type="compositionally biased region" description="Polar residues" evidence="1">
    <location>
        <begin position="154"/>
        <end position="180"/>
    </location>
</feature>
<organism evidence="2 3">
    <name type="scientific">Armillaria ostoyae</name>
    <name type="common">Armillaria root rot fungus</name>
    <dbReference type="NCBI Taxonomy" id="47428"/>
    <lineage>
        <taxon>Eukaryota</taxon>
        <taxon>Fungi</taxon>
        <taxon>Dikarya</taxon>
        <taxon>Basidiomycota</taxon>
        <taxon>Agaricomycotina</taxon>
        <taxon>Agaricomycetes</taxon>
        <taxon>Agaricomycetidae</taxon>
        <taxon>Agaricales</taxon>
        <taxon>Marasmiineae</taxon>
        <taxon>Physalacriaceae</taxon>
        <taxon>Armillaria</taxon>
    </lineage>
</organism>
<sequence length="326" mass="35666">MPKQSTVKTPARSNPRGVEYQRHQVNTSLEHYFKALHPNIPAFNHLKCPSCASGDCRGIVKINLGAAKFVCDPDNPGFSNLGRVIQLCVTHNKFAYLTDPLSHDELHSPAIQTVFACRRSLKPNKRTPRQPSSSSTSRAAIAPSVNDDDWYMPVQSSPCPAPSSSKVSSHRQPSTGSSPRVPQPFPDIPPLDEPDWPRQKTDHGKKSISTSSTAQPTQSSNIGEEVKVAALVEIICWLEDGELPHHAIMPESVAGEVILQCGHVVLGQAGIEKVGSFARYDPTLHDWVPCLWGEPTPMNGHPVLALRRNGVFNLAGWSDFVREITA</sequence>
<feature type="compositionally biased region" description="Pro residues" evidence="1">
    <location>
        <begin position="181"/>
        <end position="191"/>
    </location>
</feature>
<evidence type="ECO:0000313" key="2">
    <source>
        <dbReference type="EMBL" id="SJL15314.1"/>
    </source>
</evidence>
<feature type="compositionally biased region" description="Low complexity" evidence="1">
    <location>
        <begin position="129"/>
        <end position="144"/>
    </location>
</feature>
<evidence type="ECO:0000313" key="3">
    <source>
        <dbReference type="Proteomes" id="UP000219338"/>
    </source>
</evidence>
<feature type="compositionally biased region" description="Basic residues" evidence="1">
    <location>
        <begin position="119"/>
        <end position="128"/>
    </location>
</feature>
<feature type="compositionally biased region" description="Basic and acidic residues" evidence="1">
    <location>
        <begin position="195"/>
        <end position="205"/>
    </location>
</feature>
<proteinExistence type="predicted"/>
<name>A0A284S2V1_ARMOS</name>
<protein>
    <submittedName>
        <fullName evidence="2">Uncharacterized protein</fullName>
    </submittedName>
</protein>
<dbReference type="OrthoDB" id="3100599at2759"/>
<dbReference type="AlphaFoldDB" id="A0A284S2V1"/>
<evidence type="ECO:0000256" key="1">
    <source>
        <dbReference type="SAM" id="MobiDB-lite"/>
    </source>
</evidence>
<reference evidence="3" key="1">
    <citation type="journal article" date="2017" name="Nat. Ecol. Evol.">
        <title>Genome expansion and lineage-specific genetic innovations in the forest pathogenic fungi Armillaria.</title>
        <authorList>
            <person name="Sipos G."/>
            <person name="Prasanna A.N."/>
            <person name="Walter M.C."/>
            <person name="O'Connor E."/>
            <person name="Balint B."/>
            <person name="Krizsan K."/>
            <person name="Kiss B."/>
            <person name="Hess J."/>
            <person name="Varga T."/>
            <person name="Slot J."/>
            <person name="Riley R."/>
            <person name="Boka B."/>
            <person name="Rigling D."/>
            <person name="Barry K."/>
            <person name="Lee J."/>
            <person name="Mihaltcheva S."/>
            <person name="LaButti K."/>
            <person name="Lipzen A."/>
            <person name="Waldron R."/>
            <person name="Moloney N.M."/>
            <person name="Sperisen C."/>
            <person name="Kredics L."/>
            <person name="Vagvoelgyi C."/>
            <person name="Patrignani A."/>
            <person name="Fitzpatrick D."/>
            <person name="Nagy I."/>
            <person name="Doyle S."/>
            <person name="Anderson J.B."/>
            <person name="Grigoriev I.V."/>
            <person name="Gueldener U."/>
            <person name="Muensterkoetter M."/>
            <person name="Nagy L.G."/>
        </authorList>
    </citation>
    <scope>NUCLEOTIDE SEQUENCE [LARGE SCALE GENOMIC DNA]</scope>
    <source>
        <strain evidence="3">C18/9</strain>
    </source>
</reference>
<feature type="compositionally biased region" description="Low complexity" evidence="1">
    <location>
        <begin position="207"/>
        <end position="220"/>
    </location>
</feature>
<accession>A0A284S2V1</accession>
<gene>
    <name evidence="2" type="ORF">ARMOST_18807</name>
</gene>
<keyword evidence="3" id="KW-1185">Reference proteome</keyword>
<dbReference type="EMBL" id="FUEG01000028">
    <property type="protein sequence ID" value="SJL15314.1"/>
    <property type="molecule type" value="Genomic_DNA"/>
</dbReference>